<evidence type="ECO:0000256" key="4">
    <source>
        <dbReference type="ARBA" id="ARBA00013043"/>
    </source>
</evidence>
<evidence type="ECO:0000256" key="5">
    <source>
        <dbReference type="ARBA" id="ARBA00022909"/>
    </source>
</evidence>
<organism evidence="9 10">
    <name type="scientific">Bathycoccus prasinos</name>
    <dbReference type="NCBI Taxonomy" id="41875"/>
    <lineage>
        <taxon>Eukaryota</taxon>
        <taxon>Viridiplantae</taxon>
        <taxon>Chlorophyta</taxon>
        <taxon>Mamiellophyceae</taxon>
        <taxon>Mamiellales</taxon>
        <taxon>Bathycoccaceae</taxon>
        <taxon>Bathycoccus</taxon>
    </lineage>
</organism>
<dbReference type="KEGG" id="bpg:Bathy10g01810"/>
<reference evidence="9 10" key="1">
    <citation type="submission" date="2011-10" db="EMBL/GenBank/DDBJ databases">
        <authorList>
            <person name="Genoscope - CEA"/>
        </authorList>
    </citation>
    <scope>NUCLEOTIDE SEQUENCE [LARGE SCALE GENOMIC DNA]</scope>
    <source>
        <strain evidence="9 10">RCC 1105</strain>
    </source>
</reference>
<comment type="catalytic activity">
    <reaction evidence="1">
        <text>7,8-dihydroneopterin = 6-hydroxymethyl-7,8-dihydropterin + glycolaldehyde</text>
        <dbReference type="Rhea" id="RHEA:10540"/>
        <dbReference type="ChEBI" id="CHEBI:17001"/>
        <dbReference type="ChEBI" id="CHEBI:17071"/>
        <dbReference type="ChEBI" id="CHEBI:44841"/>
        <dbReference type="EC" id="4.1.2.25"/>
    </reaction>
</comment>
<keyword evidence="5" id="KW-0289">Folate biosynthesis</keyword>
<sequence length="206" mass="23196">MPLRSSMSVSCCWWLVKRASFPPLRGYLLSVFPSSHSTHSRENSELDASSSSYSSWAGEEEDHLPPDKIHLNDLQFHAYHGVLPSEKSLGQKFLINVEMKKRRNTLSAFDTETPTPSEATEEVLKAHDRIEHTVDYAKAFTLIKSIVVSGPQRDLIETVGEDIAWQILRQFASVDEVKVSVEKPHVAIDGDLRSLGISLVRRRSKP</sequence>
<dbReference type="GO" id="GO:0046656">
    <property type="term" value="P:folic acid biosynthetic process"/>
    <property type="evidence" value="ECO:0007669"/>
    <property type="project" value="UniProtKB-KW"/>
</dbReference>
<dbReference type="EC" id="4.1.2.25" evidence="4"/>
<dbReference type="OrthoDB" id="1863886at2759"/>
<dbReference type="PANTHER" id="PTHR42844">
    <property type="entry name" value="DIHYDRONEOPTERIN ALDOLASE 1-RELATED"/>
    <property type="match status" value="1"/>
</dbReference>
<keyword evidence="10" id="KW-1185">Reference proteome</keyword>
<evidence type="ECO:0000313" key="10">
    <source>
        <dbReference type="Proteomes" id="UP000198341"/>
    </source>
</evidence>
<evidence type="ECO:0000259" key="8">
    <source>
        <dbReference type="SMART" id="SM00905"/>
    </source>
</evidence>
<dbReference type="SMART" id="SM00905">
    <property type="entry name" value="FolB"/>
    <property type="match status" value="1"/>
</dbReference>
<accession>K8F0B3</accession>
<evidence type="ECO:0000256" key="3">
    <source>
        <dbReference type="ARBA" id="ARBA00005708"/>
    </source>
</evidence>
<dbReference type="AlphaFoldDB" id="K8F0B3"/>
<evidence type="ECO:0000256" key="7">
    <source>
        <dbReference type="ARBA" id="ARBA00032903"/>
    </source>
</evidence>
<protein>
    <recommendedName>
        <fullName evidence="4">dihydroneopterin aldolase</fullName>
        <ecNumber evidence="4">4.1.2.25</ecNumber>
    </recommendedName>
    <alternativeName>
        <fullName evidence="7">7,8-dihydroneopterin aldolase</fullName>
    </alternativeName>
</protein>
<dbReference type="Gene3D" id="3.30.1130.10">
    <property type="match status" value="1"/>
</dbReference>
<dbReference type="CDD" id="cd00534">
    <property type="entry name" value="DHNA_DHNTPE"/>
    <property type="match status" value="1"/>
</dbReference>
<dbReference type="GeneID" id="19013257"/>
<evidence type="ECO:0000256" key="2">
    <source>
        <dbReference type="ARBA" id="ARBA00005013"/>
    </source>
</evidence>
<gene>
    <name evidence="9" type="ordered locus">Bathy10g01810</name>
</gene>
<evidence type="ECO:0000313" key="9">
    <source>
        <dbReference type="EMBL" id="CCO18225.1"/>
    </source>
</evidence>
<dbReference type="SUPFAM" id="SSF55620">
    <property type="entry name" value="Tetrahydrobiopterin biosynthesis enzymes-like"/>
    <property type="match status" value="1"/>
</dbReference>
<dbReference type="STRING" id="41875.K8F0B3"/>
<proteinExistence type="inferred from homology"/>
<dbReference type="RefSeq" id="XP_007510692.1">
    <property type="nucleotide sequence ID" value="XM_007510630.1"/>
</dbReference>
<dbReference type="Proteomes" id="UP000198341">
    <property type="component" value="Chromosome 10"/>
</dbReference>
<dbReference type="GO" id="GO:0004150">
    <property type="term" value="F:dihydroneopterin aldolase activity"/>
    <property type="evidence" value="ECO:0007669"/>
    <property type="project" value="UniProtKB-EC"/>
</dbReference>
<evidence type="ECO:0000256" key="1">
    <source>
        <dbReference type="ARBA" id="ARBA00001353"/>
    </source>
</evidence>
<evidence type="ECO:0000256" key="6">
    <source>
        <dbReference type="ARBA" id="ARBA00023239"/>
    </source>
</evidence>
<dbReference type="Pfam" id="PF02152">
    <property type="entry name" value="FolB"/>
    <property type="match status" value="1"/>
</dbReference>
<dbReference type="PANTHER" id="PTHR42844:SF1">
    <property type="entry name" value="DIHYDRONEOPTERIN ALDOLASE 1-RELATED"/>
    <property type="match status" value="1"/>
</dbReference>
<comment type="pathway">
    <text evidence="2">Cofactor biosynthesis; tetrahydrofolate biosynthesis; 2-amino-4-hydroxy-6-hydroxymethyl-7,8-dihydropteridine diphosphate from 7,8-dihydroneopterin triphosphate: step 3/4.</text>
</comment>
<feature type="domain" description="Dihydroneopterin aldolase/epimerase" evidence="8">
    <location>
        <begin position="69"/>
        <end position="201"/>
    </location>
</feature>
<dbReference type="InterPro" id="IPR006157">
    <property type="entry name" value="FolB_dom"/>
</dbReference>
<dbReference type="GO" id="GO:0005737">
    <property type="term" value="C:cytoplasm"/>
    <property type="evidence" value="ECO:0007669"/>
    <property type="project" value="TreeGrafter"/>
</dbReference>
<keyword evidence="6" id="KW-0456">Lyase</keyword>
<comment type="similarity">
    <text evidence="3">Belongs to the DHNA family.</text>
</comment>
<dbReference type="InterPro" id="IPR006156">
    <property type="entry name" value="Dihydroneopterin_aldolase"/>
</dbReference>
<name>K8F0B3_9CHLO</name>
<dbReference type="EMBL" id="FO082269">
    <property type="protein sequence ID" value="CCO18225.1"/>
    <property type="molecule type" value="Genomic_DNA"/>
</dbReference>
<dbReference type="InterPro" id="IPR043133">
    <property type="entry name" value="GTP-CH-I_C/QueF"/>
</dbReference>